<dbReference type="RefSeq" id="WP_092919734.1">
    <property type="nucleotide sequence ID" value="NZ_FOYN01000001.1"/>
</dbReference>
<evidence type="ECO:0000313" key="2">
    <source>
        <dbReference type="EMBL" id="SFR30478.1"/>
    </source>
</evidence>
<dbReference type="InterPro" id="IPR058349">
    <property type="entry name" value="DUF8036"/>
</dbReference>
<feature type="transmembrane region" description="Helical" evidence="1">
    <location>
        <begin position="74"/>
        <end position="98"/>
    </location>
</feature>
<evidence type="ECO:0000313" key="3">
    <source>
        <dbReference type="Proteomes" id="UP000198932"/>
    </source>
</evidence>
<organism evidence="2 3">
    <name type="scientific">Halorubrum sodomense</name>
    <dbReference type="NCBI Taxonomy" id="35743"/>
    <lineage>
        <taxon>Archaea</taxon>
        <taxon>Methanobacteriati</taxon>
        <taxon>Methanobacteriota</taxon>
        <taxon>Stenosarchaea group</taxon>
        <taxon>Halobacteria</taxon>
        <taxon>Halobacteriales</taxon>
        <taxon>Haloferacaceae</taxon>
        <taxon>Halorubrum</taxon>
    </lineage>
</organism>
<evidence type="ECO:0000256" key="1">
    <source>
        <dbReference type="SAM" id="Phobius"/>
    </source>
</evidence>
<keyword evidence="3" id="KW-1185">Reference proteome</keyword>
<gene>
    <name evidence="2" type="ORF">SAMN04487937_0301</name>
</gene>
<dbReference type="STRING" id="35743.SAMN04487937_0301"/>
<keyword evidence="1" id="KW-0812">Transmembrane</keyword>
<protein>
    <submittedName>
        <fullName evidence="2">Uncharacterized protein</fullName>
    </submittedName>
</protein>
<proteinExistence type="predicted"/>
<dbReference type="EMBL" id="FOYN01000001">
    <property type="protein sequence ID" value="SFR30478.1"/>
    <property type="molecule type" value="Genomic_DNA"/>
</dbReference>
<keyword evidence="1" id="KW-0472">Membrane</keyword>
<feature type="transmembrane region" description="Helical" evidence="1">
    <location>
        <begin position="6"/>
        <end position="27"/>
    </location>
</feature>
<dbReference type="Pfam" id="PF26119">
    <property type="entry name" value="DUF8036"/>
    <property type="match status" value="1"/>
</dbReference>
<dbReference type="Proteomes" id="UP000198932">
    <property type="component" value="Unassembled WGS sequence"/>
</dbReference>
<feature type="transmembrane region" description="Helical" evidence="1">
    <location>
        <begin position="39"/>
        <end position="62"/>
    </location>
</feature>
<keyword evidence="1" id="KW-1133">Transmembrane helix</keyword>
<name>A0A1I6FKQ7_HALSD</name>
<accession>A0A1I6FKQ7</accession>
<dbReference type="AlphaFoldDB" id="A0A1I6FKQ7"/>
<sequence length="99" mass="10587">MNPASPTGIAVLIGIVNSALLAVLATVWIRNYREFGSTLLLGLVGFSAVLLVENLVSVAFFFANMRTLYAMDPLVGRVVLAMSVLELLAVSLLTYATLK</sequence>
<dbReference type="OrthoDB" id="196860at2157"/>
<reference evidence="3" key="1">
    <citation type="submission" date="2016-10" db="EMBL/GenBank/DDBJ databases">
        <authorList>
            <person name="Varghese N."/>
            <person name="Submissions S."/>
        </authorList>
    </citation>
    <scope>NUCLEOTIDE SEQUENCE [LARGE SCALE GENOMIC DNA]</scope>
    <source>
        <strain evidence="3">RD 26</strain>
    </source>
</reference>